<reference evidence="3" key="2">
    <citation type="submission" date="2017-11" db="EMBL/GenBank/DDBJ databases">
        <title>PacBio sequencing of new strain of the secondary endosymbiont Candidatus Hamiltonella defensa.</title>
        <authorList>
            <person name="Strand M.R."/>
            <person name="Oliver K."/>
        </authorList>
    </citation>
    <scope>NUCLEOTIDE SEQUENCE [LARGE SCALE GENOMIC DNA]</scope>
    <source>
        <strain evidence="3">ZA17</strain>
    </source>
</reference>
<reference evidence="1" key="3">
    <citation type="journal article" date="2018" name="Genome Biol. Evol.">
        <title>Culture-Facilitated Comparative Genomics of the Facultative Symbiont Hamiltonella defensa.</title>
        <authorList>
            <person name="Chevignon G."/>
            <person name="Boyd B.M."/>
            <person name="Brandt J.W."/>
            <person name="Oliver K.M."/>
            <person name="Strand M.R."/>
        </authorList>
    </citation>
    <scope>NUCLEOTIDE SEQUENCE</scope>
    <source>
        <strain evidence="1">ZA17</strain>
    </source>
</reference>
<sequence length="110" mass="12500">MATVINDLAFLDSLESSFTLNLIKPLSSVDGKETFNSLVIKEPCFSQIEQFYDEQSKNGNMSAMGLLISLLSDPFIPQNIIKSMNYRDYRKAEKYLLDFLRYPPSFGGTQ</sequence>
<evidence type="ECO:0008006" key="4">
    <source>
        <dbReference type="Google" id="ProtNLM"/>
    </source>
</evidence>
<accession>A0A2D3TFL0</accession>
<proteinExistence type="predicted"/>
<dbReference type="EMBL" id="CP017613">
    <property type="protein sequence ID" value="ATW34739.1"/>
    <property type="molecule type" value="Genomic_DNA"/>
</dbReference>
<dbReference type="Proteomes" id="UP000229055">
    <property type="component" value="Chromosome"/>
</dbReference>
<evidence type="ECO:0000313" key="2">
    <source>
        <dbReference type="EMBL" id="ATW34739.1"/>
    </source>
</evidence>
<name>A0A2D3TFL0_9ENTR</name>
<dbReference type="InterPro" id="IPR019289">
    <property type="entry name" value="Phage_tail_E/E"/>
</dbReference>
<evidence type="ECO:0000313" key="3">
    <source>
        <dbReference type="Proteomes" id="UP000229055"/>
    </source>
</evidence>
<dbReference type="Pfam" id="PF10109">
    <property type="entry name" value="Phage_TAC_7"/>
    <property type="match status" value="1"/>
</dbReference>
<dbReference type="AlphaFoldDB" id="A0A2D3TFL0"/>
<organism evidence="1 3">
    <name type="scientific">Candidatus Williamhamiltonella defendens</name>
    <dbReference type="NCBI Taxonomy" id="138072"/>
    <lineage>
        <taxon>Bacteria</taxon>
        <taxon>Pseudomonadati</taxon>
        <taxon>Pseudomonadota</taxon>
        <taxon>Gammaproteobacteria</taxon>
        <taxon>Enterobacterales</taxon>
        <taxon>Enterobacteriaceae</taxon>
        <taxon>aphid secondary symbionts</taxon>
        <taxon>Candidatus Williamhamiltonella</taxon>
    </lineage>
</organism>
<dbReference type="EMBL" id="CP017613">
    <property type="protein sequence ID" value="ATW34597.1"/>
    <property type="molecule type" value="Genomic_DNA"/>
</dbReference>
<reference evidence="3" key="1">
    <citation type="submission" date="2016-10" db="EMBL/GenBank/DDBJ databases">
        <authorList>
            <person name="Chevignon G."/>
        </authorList>
    </citation>
    <scope>NUCLEOTIDE SEQUENCE [LARGE SCALE GENOMIC DNA]</scope>
    <source>
        <strain evidence="3">ZA17</strain>
    </source>
</reference>
<gene>
    <name evidence="1" type="ORF">BJP43_01325</name>
    <name evidence="2" type="ORF">BJP43_09040</name>
</gene>
<protein>
    <recommendedName>
        <fullName evidence="4">Phage tail assembly protein</fullName>
    </recommendedName>
</protein>
<evidence type="ECO:0000313" key="1">
    <source>
        <dbReference type="EMBL" id="ATW34597.1"/>
    </source>
</evidence>